<protein>
    <submittedName>
        <fullName evidence="1">Uncharacterized protein</fullName>
    </submittedName>
</protein>
<dbReference type="EMBL" id="KL363239">
    <property type="protein sequence ID" value="KFD51470.1"/>
    <property type="molecule type" value="Genomic_DNA"/>
</dbReference>
<evidence type="ECO:0000313" key="1">
    <source>
        <dbReference type="EMBL" id="KFD51470.1"/>
    </source>
</evidence>
<accession>A0A085M2M4</accession>
<dbReference type="Proteomes" id="UP000030764">
    <property type="component" value="Unassembled WGS sequence"/>
</dbReference>
<gene>
    <name evidence="1" type="ORF">M513_07683</name>
</gene>
<name>A0A085M2M4_9BILA</name>
<organism evidence="1 2">
    <name type="scientific">Trichuris suis</name>
    <name type="common">pig whipworm</name>
    <dbReference type="NCBI Taxonomy" id="68888"/>
    <lineage>
        <taxon>Eukaryota</taxon>
        <taxon>Metazoa</taxon>
        <taxon>Ecdysozoa</taxon>
        <taxon>Nematoda</taxon>
        <taxon>Enoplea</taxon>
        <taxon>Dorylaimia</taxon>
        <taxon>Trichinellida</taxon>
        <taxon>Trichuridae</taxon>
        <taxon>Trichuris</taxon>
    </lineage>
</organism>
<reference evidence="1 2" key="1">
    <citation type="journal article" date="2014" name="Nat. Genet.">
        <title>Genome and transcriptome of the porcine whipworm Trichuris suis.</title>
        <authorList>
            <person name="Jex A.R."/>
            <person name="Nejsum P."/>
            <person name="Schwarz E.M."/>
            <person name="Hu L."/>
            <person name="Young N.D."/>
            <person name="Hall R.S."/>
            <person name="Korhonen P.K."/>
            <person name="Liao S."/>
            <person name="Thamsborg S."/>
            <person name="Xia J."/>
            <person name="Xu P."/>
            <person name="Wang S."/>
            <person name="Scheerlinck J.P."/>
            <person name="Hofmann A."/>
            <person name="Sternberg P.W."/>
            <person name="Wang J."/>
            <person name="Gasser R.B."/>
        </authorList>
    </citation>
    <scope>NUCLEOTIDE SEQUENCE [LARGE SCALE GENOMIC DNA]</scope>
    <source>
        <strain evidence="1">DCEP-RM93M</strain>
    </source>
</reference>
<proteinExistence type="predicted"/>
<sequence>MQISSRNDCIGPACGRRIMDKGTFAQLQFHLSMCSRSWSRMVALPTDWRSLLTVCPYSRISPALVACRMVLQRLALSLHAGALCMLGCCRIDRTFPFLDRSISHRGSAWPMLFRCCRNSNAFGMDVSCPRRDRLSCDCRRSVFYAVAWLELD</sequence>
<evidence type="ECO:0000313" key="2">
    <source>
        <dbReference type="Proteomes" id="UP000030764"/>
    </source>
</evidence>
<dbReference type="AlphaFoldDB" id="A0A085M2M4"/>
<keyword evidence="2" id="KW-1185">Reference proteome</keyword>